<evidence type="ECO:0000256" key="1">
    <source>
        <dbReference type="SAM" id="Phobius"/>
    </source>
</evidence>
<organism evidence="2 3">
    <name type="scientific">Glossina pallidipes</name>
    <name type="common">Tsetse fly</name>
    <dbReference type="NCBI Taxonomy" id="7398"/>
    <lineage>
        <taxon>Eukaryota</taxon>
        <taxon>Metazoa</taxon>
        <taxon>Ecdysozoa</taxon>
        <taxon>Arthropoda</taxon>
        <taxon>Hexapoda</taxon>
        <taxon>Insecta</taxon>
        <taxon>Pterygota</taxon>
        <taxon>Neoptera</taxon>
        <taxon>Endopterygota</taxon>
        <taxon>Diptera</taxon>
        <taxon>Brachycera</taxon>
        <taxon>Muscomorpha</taxon>
        <taxon>Hippoboscoidea</taxon>
        <taxon>Glossinidae</taxon>
        <taxon>Glossina</taxon>
    </lineage>
</organism>
<proteinExistence type="predicted"/>
<keyword evidence="1" id="KW-0472">Membrane</keyword>
<protein>
    <submittedName>
        <fullName evidence="2">Uncharacterized protein</fullName>
    </submittedName>
</protein>
<name>A0A1B0A0I4_GLOPL</name>
<feature type="transmembrane region" description="Helical" evidence="1">
    <location>
        <begin position="67"/>
        <end position="92"/>
    </location>
</feature>
<evidence type="ECO:0000313" key="3">
    <source>
        <dbReference type="Proteomes" id="UP000092445"/>
    </source>
</evidence>
<dbReference type="VEuPathDB" id="VectorBase:GPAI030666"/>
<keyword evidence="1" id="KW-1133">Transmembrane helix</keyword>
<sequence>MFRIMYCEAVSDFSLGWGSSAAQGRKANTRKFIFAGTCFFFYYFIIFVRVIDLIFTLTPDGNQSNKILSLMRLCGSVCIWLSVWLESVFLFIKLEISCGMLTVVFMLKNESLVEYKLRDNLIIEKKKLNSLFITQQQYLSKRQLKAPKAALKSIRKFNYIS</sequence>
<reference evidence="2" key="2">
    <citation type="submission" date="2020-05" db="UniProtKB">
        <authorList>
            <consortium name="EnsemblMetazoa"/>
        </authorList>
    </citation>
    <scope>IDENTIFICATION</scope>
    <source>
        <strain evidence="2">IAEA</strain>
    </source>
</reference>
<reference evidence="3" key="1">
    <citation type="submission" date="2014-03" db="EMBL/GenBank/DDBJ databases">
        <authorList>
            <person name="Aksoy S."/>
            <person name="Warren W."/>
            <person name="Wilson R.K."/>
        </authorList>
    </citation>
    <scope>NUCLEOTIDE SEQUENCE [LARGE SCALE GENOMIC DNA]</scope>
    <source>
        <strain evidence="3">IAEA</strain>
    </source>
</reference>
<accession>A0A1B0A0I4</accession>
<evidence type="ECO:0000313" key="2">
    <source>
        <dbReference type="EnsemblMetazoa" id="GPAI030666-PA"/>
    </source>
</evidence>
<keyword evidence="3" id="KW-1185">Reference proteome</keyword>
<dbReference type="EnsemblMetazoa" id="GPAI030666-RA">
    <property type="protein sequence ID" value="GPAI030666-PA"/>
    <property type="gene ID" value="GPAI030666"/>
</dbReference>
<feature type="transmembrane region" description="Helical" evidence="1">
    <location>
        <begin position="32"/>
        <end position="55"/>
    </location>
</feature>
<dbReference type="Proteomes" id="UP000092445">
    <property type="component" value="Unassembled WGS sequence"/>
</dbReference>
<dbReference type="AlphaFoldDB" id="A0A1B0A0I4"/>
<keyword evidence="1" id="KW-0812">Transmembrane</keyword>